<proteinExistence type="predicted"/>
<comment type="caution">
    <text evidence="1">The sequence shown here is derived from an EMBL/GenBank/DDBJ whole genome shotgun (WGS) entry which is preliminary data.</text>
</comment>
<accession>A0A392SRQ4</accession>
<feature type="non-terminal residue" evidence="1">
    <location>
        <position position="1"/>
    </location>
</feature>
<dbReference type="AlphaFoldDB" id="A0A392SRQ4"/>
<sequence>YRCLRRNSGKGSDVLELLTARSAADPARGTSDLA</sequence>
<reference evidence="1 2" key="1">
    <citation type="journal article" date="2018" name="Front. Plant Sci.">
        <title>Red Clover (Trifolium pratense) and Zigzag Clover (T. medium) - A Picture of Genomic Similarities and Differences.</title>
        <authorList>
            <person name="Dluhosova J."/>
            <person name="Istvanek J."/>
            <person name="Nedelnik J."/>
            <person name="Repkova J."/>
        </authorList>
    </citation>
    <scope>NUCLEOTIDE SEQUENCE [LARGE SCALE GENOMIC DNA]</scope>
    <source>
        <strain evidence="2">cv. 10/8</strain>
        <tissue evidence="1">Leaf</tissue>
    </source>
</reference>
<name>A0A392SRQ4_9FABA</name>
<keyword evidence="2" id="KW-1185">Reference proteome</keyword>
<organism evidence="1 2">
    <name type="scientific">Trifolium medium</name>
    <dbReference type="NCBI Taxonomy" id="97028"/>
    <lineage>
        <taxon>Eukaryota</taxon>
        <taxon>Viridiplantae</taxon>
        <taxon>Streptophyta</taxon>
        <taxon>Embryophyta</taxon>
        <taxon>Tracheophyta</taxon>
        <taxon>Spermatophyta</taxon>
        <taxon>Magnoliopsida</taxon>
        <taxon>eudicotyledons</taxon>
        <taxon>Gunneridae</taxon>
        <taxon>Pentapetalae</taxon>
        <taxon>rosids</taxon>
        <taxon>fabids</taxon>
        <taxon>Fabales</taxon>
        <taxon>Fabaceae</taxon>
        <taxon>Papilionoideae</taxon>
        <taxon>50 kb inversion clade</taxon>
        <taxon>NPAAA clade</taxon>
        <taxon>Hologalegina</taxon>
        <taxon>IRL clade</taxon>
        <taxon>Trifolieae</taxon>
        <taxon>Trifolium</taxon>
    </lineage>
</organism>
<dbReference type="EMBL" id="LXQA010433447">
    <property type="protein sequence ID" value="MCI51538.1"/>
    <property type="molecule type" value="Genomic_DNA"/>
</dbReference>
<protein>
    <submittedName>
        <fullName evidence="1">Uncharacterized protein</fullName>
    </submittedName>
</protein>
<evidence type="ECO:0000313" key="2">
    <source>
        <dbReference type="Proteomes" id="UP000265520"/>
    </source>
</evidence>
<dbReference type="Proteomes" id="UP000265520">
    <property type="component" value="Unassembled WGS sequence"/>
</dbReference>
<evidence type="ECO:0000313" key="1">
    <source>
        <dbReference type="EMBL" id="MCI51538.1"/>
    </source>
</evidence>